<feature type="transmembrane region" description="Helical" evidence="7">
    <location>
        <begin position="116"/>
        <end position="139"/>
    </location>
</feature>
<feature type="transmembrane region" description="Helical" evidence="7">
    <location>
        <begin position="81"/>
        <end position="104"/>
    </location>
</feature>
<dbReference type="Pfam" id="PF00999">
    <property type="entry name" value="Na_H_Exchanger"/>
    <property type="match status" value="1"/>
</dbReference>
<feature type="domain" description="Cation/H+ exchanger transmembrane" evidence="8">
    <location>
        <begin position="13"/>
        <end position="344"/>
    </location>
</feature>
<comment type="caution">
    <text evidence="9">The sequence shown here is derived from an EMBL/GenBank/DDBJ whole genome shotgun (WGS) entry which is preliminary data.</text>
</comment>
<keyword evidence="5" id="KW-0406">Ion transport</keyword>
<feature type="transmembrane region" description="Helical" evidence="7">
    <location>
        <begin position="12"/>
        <end position="32"/>
    </location>
</feature>
<accession>A0A819YWQ6</accession>
<evidence type="ECO:0000256" key="2">
    <source>
        <dbReference type="ARBA" id="ARBA00022448"/>
    </source>
</evidence>
<dbReference type="InterPro" id="IPR006153">
    <property type="entry name" value="Cation/H_exchanger_TM"/>
</dbReference>
<feature type="transmembrane region" description="Helical" evidence="7">
    <location>
        <begin position="296"/>
        <end position="317"/>
    </location>
</feature>
<protein>
    <recommendedName>
        <fullName evidence="8">Cation/H+ exchanger transmembrane domain-containing protein</fullName>
    </recommendedName>
</protein>
<dbReference type="PANTHER" id="PTHR32468">
    <property type="entry name" value="CATION/H + ANTIPORTER"/>
    <property type="match status" value="1"/>
</dbReference>
<keyword evidence="6 7" id="KW-0472">Membrane</keyword>
<name>A0A819YWQ6_9BILA</name>
<evidence type="ECO:0000256" key="5">
    <source>
        <dbReference type="ARBA" id="ARBA00023065"/>
    </source>
</evidence>
<feature type="transmembrane region" description="Helical" evidence="7">
    <location>
        <begin position="44"/>
        <end position="69"/>
    </location>
</feature>
<dbReference type="GO" id="GO:0016020">
    <property type="term" value="C:membrane"/>
    <property type="evidence" value="ECO:0007669"/>
    <property type="project" value="UniProtKB-SubCell"/>
</dbReference>
<dbReference type="Gene3D" id="1.20.1530.20">
    <property type="match status" value="1"/>
</dbReference>
<gene>
    <name evidence="9" type="ORF">UXM345_LOCUS25632</name>
</gene>
<evidence type="ECO:0000256" key="6">
    <source>
        <dbReference type="ARBA" id="ARBA00023136"/>
    </source>
</evidence>
<dbReference type="InterPro" id="IPR050794">
    <property type="entry name" value="CPA2_transporter"/>
</dbReference>
<keyword evidence="2" id="KW-0813">Transport</keyword>
<dbReference type="PANTHER" id="PTHR32468:SF0">
    <property type="entry name" value="K(+)_H(+) ANTIPORTER 1"/>
    <property type="match status" value="1"/>
</dbReference>
<evidence type="ECO:0000313" key="10">
    <source>
        <dbReference type="Proteomes" id="UP000663842"/>
    </source>
</evidence>
<evidence type="ECO:0000313" key="9">
    <source>
        <dbReference type="EMBL" id="CAF4159964.1"/>
    </source>
</evidence>
<organism evidence="9 10">
    <name type="scientific">Rotaria magnacalcarata</name>
    <dbReference type="NCBI Taxonomy" id="392030"/>
    <lineage>
        <taxon>Eukaryota</taxon>
        <taxon>Metazoa</taxon>
        <taxon>Spiralia</taxon>
        <taxon>Gnathifera</taxon>
        <taxon>Rotifera</taxon>
        <taxon>Eurotatoria</taxon>
        <taxon>Bdelloidea</taxon>
        <taxon>Philodinida</taxon>
        <taxon>Philodinidae</taxon>
        <taxon>Rotaria</taxon>
    </lineage>
</organism>
<feature type="transmembrane region" description="Helical" evidence="7">
    <location>
        <begin position="329"/>
        <end position="352"/>
    </location>
</feature>
<dbReference type="Proteomes" id="UP000663842">
    <property type="component" value="Unassembled WGS sequence"/>
</dbReference>
<keyword evidence="4 7" id="KW-1133">Transmembrane helix</keyword>
<sequence>MINVFPPASWNYFTLVGDIGLILFMFNLGLELDRKLLKHEWKYSLPVSISTILVPYAAGASLALYLYGINDRDGFAPPSRVAFILFAASSMSFTAFPVLASILTSTKLMSTPLGTLMINCAAMNDILGWCSLALASAFAKGSGIMGLWVILISIGFVIFMFTIVRCLILLVHRFLLKRNDEMNRIFLIGIFLILIASACFCDLLGIHSFFGAFIVGIICLKSGQLGAQLYPKLQLITVELLLPLFFAASGMRTSLGSLNSAFYGGITVLIFAIATLAKFLPACIVTKIVTRWPWKFAVSVGILMNTRGLVELIALNIGLELKILSPRVFTMLIIMALVTTFLTCPLLWLAYLRKYDPETATLLEEENGGKDNLPQSEINPGLQQRTTFRNGIRPRLPVRVSQLTSHPETLANRYPFSRSAYAPYRTMTTLQRIWGDEVKFIILISQNLFPLVSNITVRIILIFIYAIVKANSPNLLPMALSTLEKLMLN</sequence>
<dbReference type="GO" id="GO:0015297">
    <property type="term" value="F:antiporter activity"/>
    <property type="evidence" value="ECO:0007669"/>
    <property type="project" value="InterPro"/>
</dbReference>
<comment type="subcellular location">
    <subcellularLocation>
        <location evidence="1">Membrane</location>
        <topology evidence="1">Multi-pass membrane protein</topology>
    </subcellularLocation>
</comment>
<dbReference type="EMBL" id="CAJOBF010004988">
    <property type="protein sequence ID" value="CAF4159964.1"/>
    <property type="molecule type" value="Genomic_DNA"/>
</dbReference>
<evidence type="ECO:0000256" key="7">
    <source>
        <dbReference type="SAM" id="Phobius"/>
    </source>
</evidence>
<dbReference type="AlphaFoldDB" id="A0A819YWQ6"/>
<evidence type="ECO:0000256" key="4">
    <source>
        <dbReference type="ARBA" id="ARBA00022989"/>
    </source>
</evidence>
<dbReference type="InterPro" id="IPR038770">
    <property type="entry name" value="Na+/solute_symporter_sf"/>
</dbReference>
<keyword evidence="3 7" id="KW-0812">Transmembrane</keyword>
<feature type="transmembrane region" description="Helical" evidence="7">
    <location>
        <begin position="182"/>
        <end position="198"/>
    </location>
</feature>
<reference evidence="9" key="1">
    <citation type="submission" date="2021-02" db="EMBL/GenBank/DDBJ databases">
        <authorList>
            <person name="Nowell W R."/>
        </authorList>
    </citation>
    <scope>NUCLEOTIDE SEQUENCE</scope>
</reference>
<evidence type="ECO:0000256" key="3">
    <source>
        <dbReference type="ARBA" id="ARBA00022692"/>
    </source>
</evidence>
<proteinExistence type="predicted"/>
<dbReference type="GO" id="GO:1902600">
    <property type="term" value="P:proton transmembrane transport"/>
    <property type="evidence" value="ECO:0007669"/>
    <property type="project" value="InterPro"/>
</dbReference>
<feature type="transmembrane region" description="Helical" evidence="7">
    <location>
        <begin position="448"/>
        <end position="468"/>
    </location>
</feature>
<feature type="transmembrane region" description="Helical" evidence="7">
    <location>
        <begin position="145"/>
        <end position="170"/>
    </location>
</feature>
<feature type="transmembrane region" description="Helical" evidence="7">
    <location>
        <begin position="261"/>
        <end position="284"/>
    </location>
</feature>
<evidence type="ECO:0000259" key="8">
    <source>
        <dbReference type="Pfam" id="PF00999"/>
    </source>
</evidence>
<evidence type="ECO:0000256" key="1">
    <source>
        <dbReference type="ARBA" id="ARBA00004141"/>
    </source>
</evidence>